<reference evidence="2 3" key="1">
    <citation type="submission" date="2016-03" db="EMBL/GenBank/DDBJ databases">
        <authorList>
            <person name="Ploux O."/>
        </authorList>
    </citation>
    <scope>NUCLEOTIDE SEQUENCE [LARGE SCALE GENOMIC DNA]</scope>
    <source>
        <strain evidence="2 3">URUG2</strain>
    </source>
</reference>
<dbReference type="GO" id="GO:0016747">
    <property type="term" value="F:acyltransferase activity, transferring groups other than amino-acyl groups"/>
    <property type="evidence" value="ECO:0007669"/>
    <property type="project" value="InterPro"/>
</dbReference>
<dbReference type="STRING" id="112498.A0A2D3VNJ9"/>
<dbReference type="PROSITE" id="PS51186">
    <property type="entry name" value="GNAT"/>
    <property type="match status" value="1"/>
</dbReference>
<dbReference type="PANTHER" id="PTHR42791">
    <property type="entry name" value="GNAT FAMILY ACETYLTRANSFERASE"/>
    <property type="match status" value="1"/>
</dbReference>
<name>A0A2D3VNJ9_9PEZI</name>
<dbReference type="RefSeq" id="XP_023630062.1">
    <property type="nucleotide sequence ID" value="XM_023774294.1"/>
</dbReference>
<gene>
    <name evidence="2" type="ORF">RCC_09051</name>
</gene>
<evidence type="ECO:0000313" key="3">
    <source>
        <dbReference type="Proteomes" id="UP000225277"/>
    </source>
</evidence>
<evidence type="ECO:0000313" key="2">
    <source>
        <dbReference type="EMBL" id="CZT23338.1"/>
    </source>
</evidence>
<protein>
    <recommendedName>
        <fullName evidence="1">N-acetyltransferase domain-containing protein</fullName>
    </recommendedName>
</protein>
<accession>A0A2D3VNJ9</accession>
<evidence type="ECO:0000259" key="1">
    <source>
        <dbReference type="PROSITE" id="PS51186"/>
    </source>
</evidence>
<dbReference type="Proteomes" id="UP000225277">
    <property type="component" value="Unassembled WGS sequence"/>
</dbReference>
<dbReference type="EMBL" id="FJUY01000016">
    <property type="protein sequence ID" value="CZT23338.1"/>
    <property type="molecule type" value="Genomic_DNA"/>
</dbReference>
<dbReference type="PANTHER" id="PTHR42791:SF14">
    <property type="entry name" value="N-ACETYLTRANSFERASE DOMAIN-CONTAINING PROTEIN"/>
    <property type="match status" value="1"/>
</dbReference>
<dbReference type="InterPro" id="IPR000182">
    <property type="entry name" value="GNAT_dom"/>
</dbReference>
<dbReference type="AlphaFoldDB" id="A0A2D3VNJ9"/>
<sequence length="201" mass="23112">MSIVFPNGPTPQDDEHAVASLIRADKRHPGRTHVFKCVNTDIPDEEPFHQVVGVSFWKIFKHERSEEDLKREEEEEERDLAEYGRPPTMIVDGIAAFQKTYSGYRKKHLGNRPFILLHVLATRAEFARQGVGAMSLQWGIEKSDELGLPIWLEGSPQGVGLYKKFGFEVLDTLPWDARDYGYHEPLTHLCMMRQPAKKPER</sequence>
<feature type="domain" description="N-acetyltransferase" evidence="1">
    <location>
        <begin position="40"/>
        <end position="197"/>
    </location>
</feature>
<keyword evidence="3" id="KW-1185">Reference proteome</keyword>
<dbReference type="InterPro" id="IPR052523">
    <property type="entry name" value="Trichothecene_AcTrans"/>
</dbReference>
<dbReference type="OrthoDB" id="410198at2759"/>
<dbReference type="InterPro" id="IPR016181">
    <property type="entry name" value="Acyl_CoA_acyltransferase"/>
</dbReference>
<dbReference type="SUPFAM" id="SSF55729">
    <property type="entry name" value="Acyl-CoA N-acyltransferases (Nat)"/>
    <property type="match status" value="1"/>
</dbReference>
<dbReference type="Gene3D" id="3.40.630.30">
    <property type="match status" value="1"/>
</dbReference>
<dbReference type="Pfam" id="PF00583">
    <property type="entry name" value="Acetyltransf_1"/>
    <property type="match status" value="1"/>
</dbReference>
<proteinExistence type="predicted"/>
<dbReference type="GeneID" id="35604127"/>
<organism evidence="2 3">
    <name type="scientific">Ramularia collo-cygni</name>
    <dbReference type="NCBI Taxonomy" id="112498"/>
    <lineage>
        <taxon>Eukaryota</taxon>
        <taxon>Fungi</taxon>
        <taxon>Dikarya</taxon>
        <taxon>Ascomycota</taxon>
        <taxon>Pezizomycotina</taxon>
        <taxon>Dothideomycetes</taxon>
        <taxon>Dothideomycetidae</taxon>
        <taxon>Mycosphaerellales</taxon>
        <taxon>Mycosphaerellaceae</taxon>
        <taxon>Ramularia</taxon>
    </lineage>
</organism>